<keyword evidence="8" id="KW-1185">Reference proteome</keyword>
<accession>A0AAW5R5C4</accession>
<dbReference type="CDD" id="cd06580">
    <property type="entry name" value="TM_PBP1_transp_TpRbsC_like"/>
    <property type="match status" value="1"/>
</dbReference>
<dbReference type="Proteomes" id="UP001320898">
    <property type="component" value="Unassembled WGS sequence"/>
</dbReference>
<protein>
    <submittedName>
        <fullName evidence="7">ABC transporter permease</fullName>
    </submittedName>
</protein>
<comment type="subcellular location">
    <subcellularLocation>
        <location evidence="1">Cell membrane</location>
        <topology evidence="1">Multi-pass membrane protein</topology>
    </subcellularLocation>
</comment>
<evidence type="ECO:0000256" key="1">
    <source>
        <dbReference type="ARBA" id="ARBA00004651"/>
    </source>
</evidence>
<evidence type="ECO:0000256" key="6">
    <source>
        <dbReference type="SAM" id="Phobius"/>
    </source>
</evidence>
<evidence type="ECO:0000256" key="2">
    <source>
        <dbReference type="ARBA" id="ARBA00022475"/>
    </source>
</evidence>
<evidence type="ECO:0000256" key="4">
    <source>
        <dbReference type="ARBA" id="ARBA00022989"/>
    </source>
</evidence>
<evidence type="ECO:0000256" key="3">
    <source>
        <dbReference type="ARBA" id="ARBA00022692"/>
    </source>
</evidence>
<evidence type="ECO:0000313" key="7">
    <source>
        <dbReference type="EMBL" id="MCT8973891.1"/>
    </source>
</evidence>
<proteinExistence type="predicted"/>
<keyword evidence="2" id="KW-1003">Cell membrane</keyword>
<dbReference type="EMBL" id="JALIDZ010000009">
    <property type="protein sequence ID" value="MCT8973891.1"/>
    <property type="molecule type" value="Genomic_DNA"/>
</dbReference>
<evidence type="ECO:0000313" key="8">
    <source>
        <dbReference type="Proteomes" id="UP001320898"/>
    </source>
</evidence>
<keyword evidence="5 6" id="KW-0472">Membrane</keyword>
<dbReference type="AlphaFoldDB" id="A0AAW5R5C4"/>
<sequence>MESFFNLNLLSDFLSTSLRLSVPLAFAALAGVLSERSGVFNIALEGKLLAGAFGAAVGAFMFNDPFAGIAVGMLFGALAGTCLAVLGVTFGVNQIVAGIAINIFVLGITAFLSRVVFGAQANTLRLPGFLRFEMPYLSEIPLIGPAIFSQDLLVYVMIVCVVLVHLFFYRTRWGLQVRAVGENPSAADSAGVSVAGVRYGCVIAAGAIAALGGCYLVLSQVFLFSEHMSAGKGFIALAAVILGRWTPVGALLACLLFGFFDALQLRLQFNYQEVPHEFFQMLPYLISILALVGLVGKPTPPAAIGKFYRREAR</sequence>
<dbReference type="InterPro" id="IPR001851">
    <property type="entry name" value="ABC_transp_permease"/>
</dbReference>
<dbReference type="RefSeq" id="WP_261617471.1">
    <property type="nucleotide sequence ID" value="NZ_JALIDZ010000009.1"/>
</dbReference>
<dbReference type="PANTHER" id="PTHR43370:SF1">
    <property type="entry name" value="GUANOSINE ABC TRANSPORTER PERMEASE PROTEIN NUPQ"/>
    <property type="match status" value="1"/>
</dbReference>
<feature type="transmembrane region" description="Helical" evidence="6">
    <location>
        <begin position="197"/>
        <end position="222"/>
    </location>
</feature>
<feature type="transmembrane region" description="Helical" evidence="6">
    <location>
        <begin position="69"/>
        <end position="89"/>
    </location>
</feature>
<reference evidence="7 8" key="1">
    <citation type="submission" date="2022-04" db="EMBL/GenBank/DDBJ databases">
        <authorList>
            <person name="Ye Y.-Q."/>
            <person name="Du Z.-J."/>
        </authorList>
    </citation>
    <scope>NUCLEOTIDE SEQUENCE [LARGE SCALE GENOMIC DNA]</scope>
    <source>
        <strain evidence="7 8">A6E488</strain>
    </source>
</reference>
<feature type="transmembrane region" description="Helical" evidence="6">
    <location>
        <begin position="95"/>
        <end position="117"/>
    </location>
</feature>
<dbReference type="GO" id="GO:0005886">
    <property type="term" value="C:plasma membrane"/>
    <property type="evidence" value="ECO:0007669"/>
    <property type="project" value="UniProtKB-SubCell"/>
</dbReference>
<keyword evidence="3 6" id="KW-0812">Transmembrane</keyword>
<dbReference type="PANTHER" id="PTHR43370">
    <property type="entry name" value="SUGAR ABC TRANSPORTER INTEGRAL MEMBRANE PROTEIN-RELATED"/>
    <property type="match status" value="1"/>
</dbReference>
<comment type="caution">
    <text evidence="7">The sequence shown here is derived from an EMBL/GenBank/DDBJ whole genome shotgun (WGS) entry which is preliminary data.</text>
</comment>
<feature type="transmembrane region" description="Helical" evidence="6">
    <location>
        <begin position="12"/>
        <end position="33"/>
    </location>
</feature>
<feature type="transmembrane region" description="Helical" evidence="6">
    <location>
        <begin position="39"/>
        <end position="62"/>
    </location>
</feature>
<keyword evidence="4 6" id="KW-1133">Transmembrane helix</keyword>
<organism evidence="7 8">
    <name type="scientific">Microbaculum marinisediminis</name>
    <dbReference type="NCBI Taxonomy" id="2931392"/>
    <lineage>
        <taxon>Bacteria</taxon>
        <taxon>Pseudomonadati</taxon>
        <taxon>Pseudomonadota</taxon>
        <taxon>Alphaproteobacteria</taxon>
        <taxon>Hyphomicrobiales</taxon>
        <taxon>Tepidamorphaceae</taxon>
        <taxon>Microbaculum</taxon>
    </lineage>
</organism>
<dbReference type="GO" id="GO:0022857">
    <property type="term" value="F:transmembrane transporter activity"/>
    <property type="evidence" value="ECO:0007669"/>
    <property type="project" value="InterPro"/>
</dbReference>
<name>A0AAW5R5C4_9HYPH</name>
<feature type="transmembrane region" description="Helical" evidence="6">
    <location>
        <begin position="152"/>
        <end position="169"/>
    </location>
</feature>
<gene>
    <name evidence="7" type="ORF">MUB46_18650</name>
</gene>
<dbReference type="Pfam" id="PF02653">
    <property type="entry name" value="BPD_transp_2"/>
    <property type="match status" value="1"/>
</dbReference>
<feature type="transmembrane region" description="Helical" evidence="6">
    <location>
        <begin position="234"/>
        <end position="258"/>
    </location>
</feature>
<evidence type="ECO:0000256" key="5">
    <source>
        <dbReference type="ARBA" id="ARBA00023136"/>
    </source>
</evidence>